<dbReference type="OrthoDB" id="3057599at2759"/>
<accession>A0A179A1R6</accession>
<feature type="transmembrane region" description="Helical" evidence="2">
    <location>
        <begin position="421"/>
        <end position="441"/>
    </location>
</feature>
<evidence type="ECO:0000313" key="4">
    <source>
        <dbReference type="Proteomes" id="UP000078343"/>
    </source>
</evidence>
<dbReference type="PANTHER" id="PTHR37544">
    <property type="entry name" value="SPRAY-RELATED"/>
    <property type="match status" value="1"/>
</dbReference>
<dbReference type="RefSeq" id="XP_018698482.1">
    <property type="nucleotide sequence ID" value="XM_018832603.1"/>
</dbReference>
<evidence type="ECO:0000256" key="1">
    <source>
        <dbReference type="SAM" id="MobiDB-lite"/>
    </source>
</evidence>
<protein>
    <submittedName>
        <fullName evidence="3">Uncharacterized protein</fullName>
    </submittedName>
</protein>
<feature type="region of interest" description="Disordered" evidence="1">
    <location>
        <begin position="1"/>
        <end position="38"/>
    </location>
</feature>
<evidence type="ECO:0000313" key="3">
    <source>
        <dbReference type="EMBL" id="OAP65115.1"/>
    </source>
</evidence>
<name>A0A179A1R6_9EURO</name>
<feature type="transmembrane region" description="Helical" evidence="2">
    <location>
        <begin position="253"/>
        <end position="276"/>
    </location>
</feature>
<keyword evidence="2" id="KW-0472">Membrane</keyword>
<keyword evidence="2" id="KW-1133">Transmembrane helix</keyword>
<feature type="transmembrane region" description="Helical" evidence="2">
    <location>
        <begin position="209"/>
        <end position="233"/>
    </location>
</feature>
<gene>
    <name evidence="3" type="ORF">AYL99_01087</name>
</gene>
<keyword evidence="2" id="KW-0812">Transmembrane</keyword>
<dbReference type="Pfam" id="PF11915">
    <property type="entry name" value="DUF3433"/>
    <property type="match status" value="1"/>
</dbReference>
<feature type="compositionally biased region" description="Polar residues" evidence="1">
    <location>
        <begin position="20"/>
        <end position="38"/>
    </location>
</feature>
<dbReference type="Proteomes" id="UP000078343">
    <property type="component" value="Unassembled WGS sequence"/>
</dbReference>
<comment type="caution">
    <text evidence="3">The sequence shown here is derived from an EMBL/GenBank/DDBJ whole genome shotgun (WGS) entry which is preliminary data.</text>
</comment>
<proteinExistence type="predicted"/>
<organism evidence="3 4">
    <name type="scientific">Fonsecaea erecta</name>
    <dbReference type="NCBI Taxonomy" id="1367422"/>
    <lineage>
        <taxon>Eukaryota</taxon>
        <taxon>Fungi</taxon>
        <taxon>Dikarya</taxon>
        <taxon>Ascomycota</taxon>
        <taxon>Pezizomycotina</taxon>
        <taxon>Eurotiomycetes</taxon>
        <taxon>Chaetothyriomycetidae</taxon>
        <taxon>Chaetothyriales</taxon>
        <taxon>Herpotrichiellaceae</taxon>
        <taxon>Fonsecaea</taxon>
    </lineage>
</organism>
<dbReference type="InterPro" id="IPR021840">
    <property type="entry name" value="DUF3433"/>
</dbReference>
<feature type="region of interest" description="Disordered" evidence="1">
    <location>
        <begin position="752"/>
        <end position="787"/>
    </location>
</feature>
<dbReference type="AlphaFoldDB" id="A0A179A1R6"/>
<feature type="transmembrane region" description="Helical" evidence="2">
    <location>
        <begin position="557"/>
        <end position="578"/>
    </location>
</feature>
<sequence length="794" mass="88441">MDGPSQRLSRPELPPGPASYPSTSSRNPSPYSNFGSRSQVGLLNNNANIEADPRIVFLSRNNDSAEDRSSLLEQPPVTFTAVTDIGRRQLAPLDFWPAILKWYSTVFLTVLYIGTAGAIVALWLAAGTNGQYHLSSENVRMISRYFPSALGTLNVILFRQLVREYIRMKPFVAMADQGETRFGQEPSKSVSGAFFPWQDISITRGLTSIISLLCQLMVGFIVSLKVALLASGPATVEHSGEDATASWTLTLRVWPAIFLIIGHVIMAAYVIWVAYLNRGKSTGLRWDPVTIADYTALFAQCNVAEYFSALELLHDRKAKKVLSTHHLFRLGYWRKNVTGMPGRSRLVYGIGTTWSAADLPPTAFKPTWYDRLTGNDKGPTPVDDCDKYRGGDDERLPCNQGTWPDCEHYPYRHSPGCGKGWIILSVILAWAGLCVAIYGLINGIVFHGFHLTKHWSMPELSVSAGNHTFDLPPIDPTDPESKLIVYALLFRSAPVYVAGVFTATIVEWVDLNMRFMQPFINMFGHAGDAADTVLLAYITTSPLQVPITAIEKGHYKVAVFSILNTLSPLFPIFIGGLLQLEDDGKKVKFNFSLSAYIGIMVFLSAWSVAMPFAFPIQKRLLPRQFYSMADLMAMCHKSYFLQRSYLDFGDNRRTPTKDIMEARILMSGDRFLFGHYTDDEDRKHIGFDIHSTVDYNTGNVEETQLVVAITPPGEIDKLTSQTVRTMTNLLRGAGRVQKSSKGFAAWLRRTLRGQPKRPEEAEMDFLPRGSATGSHLEGQEARQRPAVAFAAELN</sequence>
<dbReference type="GeneID" id="30005257"/>
<dbReference type="EMBL" id="LVYI01000001">
    <property type="protein sequence ID" value="OAP65115.1"/>
    <property type="molecule type" value="Genomic_DNA"/>
</dbReference>
<dbReference type="STRING" id="1367422.A0A179A1R6"/>
<dbReference type="PANTHER" id="PTHR37544:SF1">
    <property type="entry name" value="PHOSPHORIBOSYLAMINOIMIDAZOLE-SUCCINOCARBOXAMIDE SYNTHASE"/>
    <property type="match status" value="1"/>
</dbReference>
<feature type="transmembrane region" description="Helical" evidence="2">
    <location>
        <begin position="145"/>
        <end position="162"/>
    </location>
</feature>
<keyword evidence="4" id="KW-1185">Reference proteome</keyword>
<reference evidence="3 4" key="1">
    <citation type="submission" date="2016-04" db="EMBL/GenBank/DDBJ databases">
        <title>Draft genome of Fonsecaea erecta CBS 125763.</title>
        <authorList>
            <person name="Weiss V.A."/>
            <person name="Vicente V.A."/>
            <person name="Raittz R.T."/>
            <person name="Moreno L.F."/>
            <person name="De Souza E.M."/>
            <person name="Pedrosa F.O."/>
            <person name="Steffens M.B."/>
            <person name="Faoro H."/>
            <person name="Tadra-Sfeir M.Z."/>
            <person name="Najafzadeh M.J."/>
            <person name="Felipe M.S."/>
            <person name="Teixeira M."/>
            <person name="Sun J."/>
            <person name="Xi L."/>
            <person name="Gomes R."/>
            <person name="De Azevedo C.M."/>
            <person name="Salgado C.G."/>
            <person name="Da Silva M.B."/>
            <person name="Nascimento M.F."/>
            <person name="Queiroz-Telles F."/>
            <person name="Attili D.S."/>
            <person name="Gorbushina A."/>
        </authorList>
    </citation>
    <scope>NUCLEOTIDE SEQUENCE [LARGE SCALE GENOMIC DNA]</scope>
    <source>
        <strain evidence="3 4">CBS 125763</strain>
    </source>
</reference>
<feature type="transmembrane region" description="Helical" evidence="2">
    <location>
        <begin position="483"/>
        <end position="506"/>
    </location>
</feature>
<feature type="transmembrane region" description="Helical" evidence="2">
    <location>
        <begin position="102"/>
        <end position="125"/>
    </location>
</feature>
<feature type="transmembrane region" description="Helical" evidence="2">
    <location>
        <begin position="593"/>
        <end position="614"/>
    </location>
</feature>
<evidence type="ECO:0000256" key="2">
    <source>
        <dbReference type="SAM" id="Phobius"/>
    </source>
</evidence>